<dbReference type="RefSeq" id="WP_180914743.1">
    <property type="nucleotide sequence ID" value="NZ_CP059165.1"/>
</dbReference>
<dbReference type="SUPFAM" id="SSF51569">
    <property type="entry name" value="Aldolase"/>
    <property type="match status" value="1"/>
</dbReference>
<dbReference type="GO" id="GO:0006552">
    <property type="term" value="P:L-leucine catabolic process"/>
    <property type="evidence" value="ECO:0007669"/>
    <property type="project" value="TreeGrafter"/>
</dbReference>
<comment type="similarity">
    <text evidence="1">Belongs to the HMG-CoA lyase family.</text>
</comment>
<dbReference type="GO" id="GO:0046872">
    <property type="term" value="F:metal ion binding"/>
    <property type="evidence" value="ECO:0007669"/>
    <property type="project" value="UniProtKB-KW"/>
</dbReference>
<reference evidence="6" key="1">
    <citation type="submission" date="2020-07" db="EMBL/GenBank/DDBJ databases">
        <title>Description of Mycobacterium gordonae subsp. intergordonae subsp.nov. and Mycobacterium gordonae subsp. gordonae subsp. nov.</title>
        <authorList>
            <person name="Yu X."/>
        </authorList>
    </citation>
    <scope>NUCLEOTIDE SEQUENCE [LARGE SCALE GENOMIC DNA]</scope>
    <source>
        <strain evidence="6">24</strain>
    </source>
</reference>
<dbReference type="PANTHER" id="PTHR42738">
    <property type="entry name" value="HYDROXYMETHYLGLUTARYL-COA LYASE"/>
    <property type="match status" value="1"/>
</dbReference>
<dbReference type="PROSITE" id="PS50991">
    <property type="entry name" value="PYR_CT"/>
    <property type="match status" value="1"/>
</dbReference>
<dbReference type="GO" id="GO:0004419">
    <property type="term" value="F:hydroxymethylglutaryl-CoA lyase activity"/>
    <property type="evidence" value="ECO:0007669"/>
    <property type="project" value="TreeGrafter"/>
</dbReference>
<evidence type="ECO:0000256" key="2">
    <source>
        <dbReference type="ARBA" id="ARBA00022723"/>
    </source>
</evidence>
<dbReference type="InterPro" id="IPR000891">
    <property type="entry name" value="PYR_CT"/>
</dbReference>
<dbReference type="InterPro" id="IPR043594">
    <property type="entry name" value="HMGL"/>
</dbReference>
<evidence type="ECO:0000313" key="6">
    <source>
        <dbReference type="Proteomes" id="UP000510682"/>
    </source>
</evidence>
<dbReference type="KEGG" id="mgor:H0P51_20650"/>
<dbReference type="InterPro" id="IPR013785">
    <property type="entry name" value="Aldolase_TIM"/>
</dbReference>
<dbReference type="EMBL" id="CP059165">
    <property type="protein sequence ID" value="QLL06161.1"/>
    <property type="molecule type" value="Genomic_DNA"/>
</dbReference>
<reference evidence="5 6" key="2">
    <citation type="submission" date="2020-07" db="EMBL/GenBank/DDBJ databases">
        <authorList>
            <person name="Yu X."/>
        </authorList>
    </citation>
    <scope>NUCLEOTIDE SEQUENCE [LARGE SCALE GENOMIC DNA]</scope>
    <source>
        <strain evidence="6">24</strain>
    </source>
</reference>
<feature type="domain" description="Pyruvate carboxyltransferase" evidence="4">
    <location>
        <begin position="7"/>
        <end position="273"/>
    </location>
</feature>
<protein>
    <submittedName>
        <fullName evidence="5">Hydroxymethylglutaryl-CoA lyase</fullName>
    </submittedName>
</protein>
<dbReference type="Gene3D" id="3.20.20.70">
    <property type="entry name" value="Aldolase class I"/>
    <property type="match status" value="1"/>
</dbReference>
<proteinExistence type="inferred from homology"/>
<dbReference type="GO" id="GO:0046951">
    <property type="term" value="P:ketone body biosynthetic process"/>
    <property type="evidence" value="ECO:0007669"/>
    <property type="project" value="TreeGrafter"/>
</dbReference>
<dbReference type="Proteomes" id="UP000510682">
    <property type="component" value="Chromosome"/>
</dbReference>
<dbReference type="AlphaFoldDB" id="A0A7D6DZ74"/>
<name>A0A7D6DZ74_9MYCO</name>
<keyword evidence="3 5" id="KW-0456">Lyase</keyword>
<evidence type="ECO:0000313" key="5">
    <source>
        <dbReference type="EMBL" id="QLL06161.1"/>
    </source>
</evidence>
<keyword evidence="6" id="KW-1185">Reference proteome</keyword>
<evidence type="ECO:0000259" key="4">
    <source>
        <dbReference type="PROSITE" id="PS50991"/>
    </source>
</evidence>
<dbReference type="Pfam" id="PF00682">
    <property type="entry name" value="HMGL-like"/>
    <property type="match status" value="1"/>
</dbReference>
<accession>A0A7D6DZ74</accession>
<sequence>MGDKPEIDIREVGLRDGLQLESAIPLRDKVALLEALAATGVGRIEATSFVSPKAVPALADAAELAAELQHWPEIEFTALVAGSGGARRALAAGMHRLEYVISVTDGHSLANVGRRTEESVALISDIATMCRSEGGVLEVILATAWDCPFEGRTESHRVLDVATRAAAAGATRLCLADTIGTASPGRVVDLVTAVRNVVAGLDIGVHLHNTRGAGLACAWAAWQAGVRSFDASFGGLGGCPFAPGASGNIATEELTYMFEESGIATGISLGALLDAVDLLSQLLGKTLPSNLFRAYQSNSVQRCSNSGTVRSRSRGFPSA</sequence>
<evidence type="ECO:0000256" key="1">
    <source>
        <dbReference type="ARBA" id="ARBA00009405"/>
    </source>
</evidence>
<gene>
    <name evidence="5" type="ORF">H0P51_20650</name>
</gene>
<keyword evidence="2" id="KW-0479">Metal-binding</keyword>
<reference evidence="6" key="3">
    <citation type="submission" date="2023-07" db="EMBL/GenBank/DDBJ databases">
        <title>Description of Mycobacterium gordonae subsp. intergordonae subsp.nov. and Mycobacterium gordonae subsp. gordonae subsp. nov.</title>
        <authorList>
            <person name="Huang H."/>
        </authorList>
    </citation>
    <scope>NUCLEOTIDE SEQUENCE [LARGE SCALE GENOMIC DNA]</scope>
    <source>
        <strain evidence="6">24</strain>
    </source>
</reference>
<dbReference type="NCBIfam" id="NF004283">
    <property type="entry name" value="PRK05692.1"/>
    <property type="match status" value="1"/>
</dbReference>
<dbReference type="PANTHER" id="PTHR42738:SF7">
    <property type="entry name" value="HYDROXYMETHYLGLUTARYL-COA LYASE"/>
    <property type="match status" value="1"/>
</dbReference>
<dbReference type="CDD" id="cd07938">
    <property type="entry name" value="DRE_TIM_HMGL"/>
    <property type="match status" value="1"/>
</dbReference>
<organism evidence="5 6">
    <name type="scientific">Mycobacterium vicinigordonae</name>
    <dbReference type="NCBI Taxonomy" id="1719132"/>
    <lineage>
        <taxon>Bacteria</taxon>
        <taxon>Bacillati</taxon>
        <taxon>Actinomycetota</taxon>
        <taxon>Actinomycetes</taxon>
        <taxon>Mycobacteriales</taxon>
        <taxon>Mycobacteriaceae</taxon>
        <taxon>Mycobacterium</taxon>
    </lineage>
</organism>
<evidence type="ECO:0000256" key="3">
    <source>
        <dbReference type="ARBA" id="ARBA00023239"/>
    </source>
</evidence>